<evidence type="ECO:0000313" key="1">
    <source>
        <dbReference type="EMBL" id="GAA0428968.1"/>
    </source>
</evidence>
<proteinExistence type="predicted"/>
<dbReference type="EMBL" id="BAAADM010000003">
    <property type="protein sequence ID" value="GAA0428968.1"/>
    <property type="molecule type" value="Genomic_DNA"/>
</dbReference>
<sequence>MNEPSYKAVKIFSKEVEEGYPTTKSSLAKIDELWKSKMKPFIEQLP</sequence>
<name>A0ABN0Z1N2_9BACI</name>
<keyword evidence="2" id="KW-1185">Reference proteome</keyword>
<dbReference type="RefSeq" id="WP_343750537.1">
    <property type="nucleotide sequence ID" value="NZ_BAAADM010000003.1"/>
</dbReference>
<dbReference type="Proteomes" id="UP001501459">
    <property type="component" value="Unassembled WGS sequence"/>
</dbReference>
<organism evidence="1 2">
    <name type="scientific">Lentibacillus halophilus</name>
    <dbReference type="NCBI Taxonomy" id="295065"/>
    <lineage>
        <taxon>Bacteria</taxon>
        <taxon>Bacillati</taxon>
        <taxon>Bacillota</taxon>
        <taxon>Bacilli</taxon>
        <taxon>Bacillales</taxon>
        <taxon>Bacillaceae</taxon>
        <taxon>Lentibacillus</taxon>
    </lineage>
</organism>
<accession>A0ABN0Z1N2</accession>
<protein>
    <submittedName>
        <fullName evidence="1">Uncharacterized protein</fullName>
    </submittedName>
</protein>
<gene>
    <name evidence="1" type="ORF">GCM10008983_01630</name>
</gene>
<evidence type="ECO:0000313" key="2">
    <source>
        <dbReference type="Proteomes" id="UP001501459"/>
    </source>
</evidence>
<comment type="caution">
    <text evidence="1">The sequence shown here is derived from an EMBL/GenBank/DDBJ whole genome shotgun (WGS) entry which is preliminary data.</text>
</comment>
<reference evidence="1 2" key="1">
    <citation type="journal article" date="2019" name="Int. J. Syst. Evol. Microbiol.">
        <title>The Global Catalogue of Microorganisms (GCM) 10K type strain sequencing project: providing services to taxonomists for standard genome sequencing and annotation.</title>
        <authorList>
            <consortium name="The Broad Institute Genomics Platform"/>
            <consortium name="The Broad Institute Genome Sequencing Center for Infectious Disease"/>
            <person name="Wu L."/>
            <person name="Ma J."/>
        </authorList>
    </citation>
    <scope>NUCLEOTIDE SEQUENCE [LARGE SCALE GENOMIC DNA]</scope>
    <source>
        <strain evidence="1 2">JCM 12149</strain>
    </source>
</reference>